<name>A0ABV3F4N0_9NOCA</name>
<dbReference type="PROSITE" id="PS50297">
    <property type="entry name" value="ANK_REP_REGION"/>
    <property type="match status" value="2"/>
</dbReference>
<sequence length="253" mass="26090">MTDLVGAVSEAGTRRVRELLEAGADPDEPNEYGTTPLYRASVQGATEAVRLLLAHGADPQRCGGGDDEGLPLCAAACWNHIGVVAALLAAGADPDTPEPPHPQQTGPGTPPLLWAVRNGHRETVELLLAAGADPEIPGTPLTIAAQGGRYGIVRSLLAHGADPARADPQGRTPLAIATRLASADPVALLAEQWAGPDREYSVHRRPAGDGTDVITLRYGNQGQGGETSMQDGHAAIARLLGGLGDRSETIDPG</sequence>
<dbReference type="Pfam" id="PF12796">
    <property type="entry name" value="Ank_2"/>
    <property type="match status" value="2"/>
</dbReference>
<reference evidence="4 5" key="1">
    <citation type="submission" date="2024-06" db="EMBL/GenBank/DDBJ databases">
        <title>The Natural Products Discovery Center: Release of the First 8490 Sequenced Strains for Exploring Actinobacteria Biosynthetic Diversity.</title>
        <authorList>
            <person name="Kalkreuter E."/>
            <person name="Kautsar S.A."/>
            <person name="Yang D."/>
            <person name="Bader C.D."/>
            <person name="Teijaro C.N."/>
            <person name="Fluegel L."/>
            <person name="Davis C.M."/>
            <person name="Simpson J.R."/>
            <person name="Lauterbach L."/>
            <person name="Steele A.D."/>
            <person name="Gui C."/>
            <person name="Meng S."/>
            <person name="Li G."/>
            <person name="Viehrig K."/>
            <person name="Ye F."/>
            <person name="Su P."/>
            <person name="Kiefer A.F."/>
            <person name="Nichols A."/>
            <person name="Cepeda A.J."/>
            <person name="Yan W."/>
            <person name="Fan B."/>
            <person name="Jiang Y."/>
            <person name="Adhikari A."/>
            <person name="Zheng C.-J."/>
            <person name="Schuster L."/>
            <person name="Cowan T.M."/>
            <person name="Smanski M.J."/>
            <person name="Chevrette M.G."/>
            <person name="De Carvalho L.P.S."/>
            <person name="Shen B."/>
        </authorList>
    </citation>
    <scope>NUCLEOTIDE SEQUENCE [LARGE SCALE GENOMIC DNA]</scope>
    <source>
        <strain evidence="4 5">NPDC050671</strain>
    </source>
</reference>
<comment type="caution">
    <text evidence="4">The sequence shown here is derived from an EMBL/GenBank/DDBJ whole genome shotgun (WGS) entry which is preliminary data.</text>
</comment>
<dbReference type="RefSeq" id="WP_357975398.1">
    <property type="nucleotide sequence ID" value="NZ_JBFAIH010000003.1"/>
</dbReference>
<dbReference type="SUPFAM" id="SSF48403">
    <property type="entry name" value="Ankyrin repeat"/>
    <property type="match status" value="1"/>
</dbReference>
<evidence type="ECO:0000256" key="2">
    <source>
        <dbReference type="ARBA" id="ARBA00023043"/>
    </source>
</evidence>
<evidence type="ECO:0000256" key="3">
    <source>
        <dbReference type="PROSITE-ProRule" id="PRU00023"/>
    </source>
</evidence>
<organism evidence="4 5">
    <name type="scientific">Nocardia fusca</name>
    <dbReference type="NCBI Taxonomy" id="941183"/>
    <lineage>
        <taxon>Bacteria</taxon>
        <taxon>Bacillati</taxon>
        <taxon>Actinomycetota</taxon>
        <taxon>Actinomycetes</taxon>
        <taxon>Mycobacteriales</taxon>
        <taxon>Nocardiaceae</taxon>
        <taxon>Nocardia</taxon>
    </lineage>
</organism>
<feature type="repeat" description="ANK" evidence="3">
    <location>
        <begin position="139"/>
        <end position="168"/>
    </location>
</feature>
<accession>A0ABV3F4N0</accession>
<gene>
    <name evidence="4" type="ORF">AB0H72_07860</name>
</gene>
<dbReference type="Proteomes" id="UP001551658">
    <property type="component" value="Unassembled WGS sequence"/>
</dbReference>
<dbReference type="EMBL" id="JBFAIH010000003">
    <property type="protein sequence ID" value="MEV0362602.1"/>
    <property type="molecule type" value="Genomic_DNA"/>
</dbReference>
<dbReference type="InterPro" id="IPR002110">
    <property type="entry name" value="Ankyrin_rpt"/>
</dbReference>
<evidence type="ECO:0000313" key="4">
    <source>
        <dbReference type="EMBL" id="MEV0362602.1"/>
    </source>
</evidence>
<keyword evidence="1" id="KW-0677">Repeat</keyword>
<dbReference type="SMART" id="SM00248">
    <property type="entry name" value="ANK"/>
    <property type="match status" value="5"/>
</dbReference>
<keyword evidence="5" id="KW-1185">Reference proteome</keyword>
<dbReference type="PANTHER" id="PTHR24171">
    <property type="entry name" value="ANKYRIN REPEAT DOMAIN-CONTAINING PROTEIN 39-RELATED"/>
    <property type="match status" value="1"/>
</dbReference>
<keyword evidence="2 3" id="KW-0040">ANK repeat</keyword>
<feature type="repeat" description="ANK" evidence="3">
    <location>
        <begin position="32"/>
        <end position="58"/>
    </location>
</feature>
<dbReference type="PROSITE" id="PS50088">
    <property type="entry name" value="ANK_REPEAT"/>
    <property type="match status" value="3"/>
</dbReference>
<evidence type="ECO:0000313" key="5">
    <source>
        <dbReference type="Proteomes" id="UP001551658"/>
    </source>
</evidence>
<dbReference type="Gene3D" id="1.25.40.20">
    <property type="entry name" value="Ankyrin repeat-containing domain"/>
    <property type="match status" value="2"/>
</dbReference>
<proteinExistence type="predicted"/>
<feature type="repeat" description="ANK" evidence="3">
    <location>
        <begin position="107"/>
        <end position="139"/>
    </location>
</feature>
<evidence type="ECO:0000256" key="1">
    <source>
        <dbReference type="ARBA" id="ARBA00022737"/>
    </source>
</evidence>
<dbReference type="InterPro" id="IPR036770">
    <property type="entry name" value="Ankyrin_rpt-contain_sf"/>
</dbReference>
<protein>
    <submittedName>
        <fullName evidence="4">Ankyrin repeat domain-containing protein</fullName>
    </submittedName>
</protein>